<organism evidence="3 4">
    <name type="scientific">Methylopila musalis</name>
    <dbReference type="NCBI Taxonomy" id="1134781"/>
    <lineage>
        <taxon>Bacteria</taxon>
        <taxon>Pseudomonadati</taxon>
        <taxon>Pseudomonadota</taxon>
        <taxon>Alphaproteobacteria</taxon>
        <taxon>Hyphomicrobiales</taxon>
        <taxon>Methylopilaceae</taxon>
        <taxon>Methylopila</taxon>
    </lineage>
</organism>
<dbReference type="EMBL" id="JBHTMX010000225">
    <property type="protein sequence ID" value="MFD1333422.1"/>
    <property type="molecule type" value="Genomic_DNA"/>
</dbReference>
<sequence>RGRLVWTSGANAGAAAEVRAQDGAAVELAETPAMAIAPGDGFTVTAGCDKTFATCRKRFGNQVNFRGFPLMPGNDWLAQPARSDGDNDGGRRG</sequence>
<evidence type="ECO:0000313" key="3">
    <source>
        <dbReference type="EMBL" id="MFD1333422.1"/>
    </source>
</evidence>
<evidence type="ECO:0000259" key="2">
    <source>
        <dbReference type="Pfam" id="PF09356"/>
    </source>
</evidence>
<feature type="non-terminal residue" evidence="3">
    <location>
        <position position="1"/>
    </location>
</feature>
<dbReference type="Pfam" id="PF09356">
    <property type="entry name" value="Phage_BR0599"/>
    <property type="match status" value="1"/>
</dbReference>
<evidence type="ECO:0000313" key="4">
    <source>
        <dbReference type="Proteomes" id="UP001597171"/>
    </source>
</evidence>
<comment type="caution">
    <text evidence="3">The sequence shown here is derived from an EMBL/GenBank/DDBJ whole genome shotgun (WGS) entry which is preliminary data.</text>
</comment>
<keyword evidence="4" id="KW-1185">Reference proteome</keyword>
<proteinExistence type="predicted"/>
<name>A0ABW3ZC71_9HYPH</name>
<evidence type="ECO:0000256" key="1">
    <source>
        <dbReference type="SAM" id="MobiDB-lite"/>
    </source>
</evidence>
<gene>
    <name evidence="3" type="ORF">ACFQ4O_15590</name>
</gene>
<dbReference type="InterPro" id="IPR018964">
    <property type="entry name" value="Phage_phiJL001_Gp84_C"/>
</dbReference>
<feature type="compositionally biased region" description="Basic and acidic residues" evidence="1">
    <location>
        <begin position="83"/>
        <end position="93"/>
    </location>
</feature>
<dbReference type="InterPro" id="IPR011928">
    <property type="entry name" value="Phage_phiJL001_Gp84"/>
</dbReference>
<protein>
    <submittedName>
        <fullName evidence="3">Phage BR0599 family protein</fullName>
    </submittedName>
</protein>
<reference evidence="4" key="1">
    <citation type="journal article" date="2019" name="Int. J. Syst. Evol. Microbiol.">
        <title>The Global Catalogue of Microorganisms (GCM) 10K type strain sequencing project: providing services to taxonomists for standard genome sequencing and annotation.</title>
        <authorList>
            <consortium name="The Broad Institute Genomics Platform"/>
            <consortium name="The Broad Institute Genome Sequencing Center for Infectious Disease"/>
            <person name="Wu L."/>
            <person name="Ma J."/>
        </authorList>
    </citation>
    <scope>NUCLEOTIDE SEQUENCE [LARGE SCALE GENOMIC DNA]</scope>
    <source>
        <strain evidence="4">CCUG 61696</strain>
    </source>
</reference>
<dbReference type="NCBIfam" id="TIGR02218">
    <property type="entry name" value="phg_TIGR02218"/>
    <property type="match status" value="1"/>
</dbReference>
<feature type="domain" description="Bacteriophage phiJL001 Gp84 C-terminal" evidence="2">
    <location>
        <begin position="1"/>
        <end position="75"/>
    </location>
</feature>
<accession>A0ABW3ZC71</accession>
<dbReference type="Proteomes" id="UP001597171">
    <property type="component" value="Unassembled WGS sequence"/>
</dbReference>
<feature type="region of interest" description="Disordered" evidence="1">
    <location>
        <begin position="74"/>
        <end position="93"/>
    </location>
</feature>
<dbReference type="RefSeq" id="WP_378776964.1">
    <property type="nucleotide sequence ID" value="NZ_JBHTMX010000225.1"/>
</dbReference>